<dbReference type="EMBL" id="UINC01046527">
    <property type="protein sequence ID" value="SVB54661.1"/>
    <property type="molecule type" value="Genomic_DNA"/>
</dbReference>
<dbReference type="AlphaFoldDB" id="A0A382EXH3"/>
<accession>A0A382EXH3</accession>
<protein>
    <submittedName>
        <fullName evidence="1">Uncharacterized protein</fullName>
    </submittedName>
</protein>
<sequence>MLLATGEILWSIGQEVPKVQHFDNVFSLQSLDLGMAFDGELKVFRCSKVREEVQVLKNEAGSALMSRYKSLFTLPDSIVESDLDSALMF</sequence>
<gene>
    <name evidence="1" type="ORF">METZ01_LOCUS207515</name>
</gene>
<proteinExistence type="predicted"/>
<reference evidence="1" key="1">
    <citation type="submission" date="2018-05" db="EMBL/GenBank/DDBJ databases">
        <authorList>
            <person name="Lanie J.A."/>
            <person name="Ng W.-L."/>
            <person name="Kazmierczak K.M."/>
            <person name="Andrzejewski T.M."/>
            <person name="Davidsen T.M."/>
            <person name="Wayne K.J."/>
            <person name="Tettelin H."/>
            <person name="Glass J.I."/>
            <person name="Rusch D."/>
            <person name="Podicherti R."/>
            <person name="Tsui H.-C.T."/>
            <person name="Winkler M.E."/>
        </authorList>
    </citation>
    <scope>NUCLEOTIDE SEQUENCE</scope>
</reference>
<evidence type="ECO:0000313" key="1">
    <source>
        <dbReference type="EMBL" id="SVB54661.1"/>
    </source>
</evidence>
<organism evidence="1">
    <name type="scientific">marine metagenome</name>
    <dbReference type="NCBI Taxonomy" id="408172"/>
    <lineage>
        <taxon>unclassified sequences</taxon>
        <taxon>metagenomes</taxon>
        <taxon>ecological metagenomes</taxon>
    </lineage>
</organism>
<name>A0A382EXH3_9ZZZZ</name>